<feature type="transmembrane region" description="Helical" evidence="1">
    <location>
        <begin position="250"/>
        <end position="271"/>
    </location>
</feature>
<keyword evidence="1" id="KW-1133">Transmembrane helix</keyword>
<dbReference type="SUPFAM" id="SSF53335">
    <property type="entry name" value="S-adenosyl-L-methionine-dependent methyltransferases"/>
    <property type="match status" value="1"/>
</dbReference>
<dbReference type="OrthoDB" id="61390at2759"/>
<organism evidence="2 3">
    <name type="scientific">Metarhizium robertsii</name>
    <dbReference type="NCBI Taxonomy" id="568076"/>
    <lineage>
        <taxon>Eukaryota</taxon>
        <taxon>Fungi</taxon>
        <taxon>Dikarya</taxon>
        <taxon>Ascomycota</taxon>
        <taxon>Pezizomycotina</taxon>
        <taxon>Sordariomycetes</taxon>
        <taxon>Hypocreomycetidae</taxon>
        <taxon>Hypocreales</taxon>
        <taxon>Clavicipitaceae</taxon>
        <taxon>Metarhizium</taxon>
    </lineage>
</organism>
<evidence type="ECO:0000256" key="1">
    <source>
        <dbReference type="SAM" id="Phobius"/>
    </source>
</evidence>
<accession>A0A0A1V9W7</accession>
<dbReference type="InterPro" id="IPR029063">
    <property type="entry name" value="SAM-dependent_MTases_sf"/>
</dbReference>
<comment type="caution">
    <text evidence="2">The sequence shown here is derived from an EMBL/GenBank/DDBJ whole genome shotgun (WGS) entry which is preliminary data.</text>
</comment>
<reference evidence="2 3" key="1">
    <citation type="submission" date="2014-02" db="EMBL/GenBank/DDBJ databases">
        <title>The genome sequence of the entomopathogenic fungus Metarhizium robertsii ARSEF 2575.</title>
        <authorList>
            <person name="Giuliano Garisto Donzelli B."/>
            <person name="Roe B.A."/>
            <person name="Macmil S.L."/>
            <person name="Krasnoff S.B."/>
            <person name="Gibson D.M."/>
        </authorList>
    </citation>
    <scope>NUCLEOTIDE SEQUENCE [LARGE SCALE GENOMIC DNA]</scope>
    <source>
        <strain evidence="2 3">ARSEF 2575</strain>
    </source>
</reference>
<evidence type="ECO:0000313" key="2">
    <source>
        <dbReference type="EMBL" id="EXV06536.1"/>
    </source>
</evidence>
<dbReference type="eggNOG" id="ENOG502S5S2">
    <property type="taxonomic scope" value="Eukaryota"/>
</dbReference>
<keyword evidence="1" id="KW-0812">Transmembrane</keyword>
<feature type="transmembrane region" description="Helical" evidence="1">
    <location>
        <begin position="12"/>
        <end position="33"/>
    </location>
</feature>
<sequence>MALSFSAGEFALGFAAGCIVTIALGAFVAFALFRPKDIYGLGHWKLNVRTPFRSLWMNLGFWTTEDGRRIDHFDVATRALLEKIVHAAGLGVENQPARAASKTKHSVAVLDVGFGCGDQTIALTELIQASSRPQFRYVGLTLNAEQLQAAQERLSGALALEGGRENAIGLSKGAVKLFQADAAKPESWSSVVHASVDSLADEAFSERWLMALDCLYHFSPSRKSIFKLAAKTLDANVMAFDLILNENAPMWQIIAVRILGFILSCPLYTFLTAEQYRNQLIECGYDEAQIEIRDISDHVFGGLSGYLRKQEVALSRYGISLAGYNLTGKVFAWFDRTRVVKAAIVIGRTKRNA</sequence>
<dbReference type="EMBL" id="JELW01000001">
    <property type="protein sequence ID" value="EXV06536.1"/>
    <property type="molecule type" value="Genomic_DNA"/>
</dbReference>
<evidence type="ECO:0000313" key="3">
    <source>
        <dbReference type="Proteomes" id="UP000030151"/>
    </source>
</evidence>
<dbReference type="AlphaFoldDB" id="A0A0A1V9W7"/>
<name>A0A0A1V9W7_9HYPO</name>
<proteinExistence type="predicted"/>
<dbReference type="Gene3D" id="3.40.50.150">
    <property type="entry name" value="Vaccinia Virus protein VP39"/>
    <property type="match status" value="1"/>
</dbReference>
<gene>
    <name evidence="2" type="ORF">X797_001256</name>
</gene>
<keyword evidence="1" id="KW-0472">Membrane</keyword>
<dbReference type="HOGENOM" id="CLU_039068_3_0_1"/>
<dbReference type="Proteomes" id="UP000030151">
    <property type="component" value="Unassembled WGS sequence"/>
</dbReference>
<protein>
    <submittedName>
        <fullName evidence="2">Uncharacterized protein</fullName>
    </submittedName>
</protein>